<feature type="transmembrane region" description="Helical" evidence="1">
    <location>
        <begin position="186"/>
        <end position="207"/>
    </location>
</feature>
<keyword evidence="1" id="KW-1133">Transmembrane helix</keyword>
<name>A0ABM1A8A3_APLCA</name>
<keyword evidence="2" id="KW-0732">Signal</keyword>
<evidence type="ECO:0000313" key="4">
    <source>
        <dbReference type="RefSeq" id="XP_012942743.1"/>
    </source>
</evidence>
<feature type="chain" id="PRO_5046648542" evidence="2">
    <location>
        <begin position="25"/>
        <end position="210"/>
    </location>
</feature>
<keyword evidence="1" id="KW-0472">Membrane</keyword>
<feature type="signal peptide" evidence="2">
    <location>
        <begin position="1"/>
        <end position="24"/>
    </location>
</feature>
<evidence type="ECO:0000256" key="2">
    <source>
        <dbReference type="SAM" id="SignalP"/>
    </source>
</evidence>
<protein>
    <submittedName>
        <fullName evidence="4">Uncharacterized protein LOC101845873</fullName>
    </submittedName>
</protein>
<organism evidence="3 4">
    <name type="scientific">Aplysia californica</name>
    <name type="common">California sea hare</name>
    <dbReference type="NCBI Taxonomy" id="6500"/>
    <lineage>
        <taxon>Eukaryota</taxon>
        <taxon>Metazoa</taxon>
        <taxon>Spiralia</taxon>
        <taxon>Lophotrochozoa</taxon>
        <taxon>Mollusca</taxon>
        <taxon>Gastropoda</taxon>
        <taxon>Heterobranchia</taxon>
        <taxon>Euthyneura</taxon>
        <taxon>Tectipleura</taxon>
        <taxon>Aplysiida</taxon>
        <taxon>Aplysioidea</taxon>
        <taxon>Aplysiidae</taxon>
        <taxon>Aplysia</taxon>
    </lineage>
</organism>
<gene>
    <name evidence="4" type="primary">LOC101845873</name>
</gene>
<keyword evidence="3" id="KW-1185">Reference proteome</keyword>
<evidence type="ECO:0000256" key="1">
    <source>
        <dbReference type="SAM" id="Phobius"/>
    </source>
</evidence>
<dbReference type="RefSeq" id="XP_012942743.1">
    <property type="nucleotide sequence ID" value="XM_013087289.2"/>
</dbReference>
<accession>A0ABM1A8A3</accession>
<dbReference type="Proteomes" id="UP000694888">
    <property type="component" value="Unplaced"/>
</dbReference>
<proteinExistence type="predicted"/>
<keyword evidence="1" id="KW-0812">Transmembrane</keyword>
<evidence type="ECO:0000313" key="3">
    <source>
        <dbReference type="Proteomes" id="UP000694888"/>
    </source>
</evidence>
<sequence length="210" mass="21640">MAFTQQVAILTLLTVTLLARSGECASFGADFNSAMQSANDAFNNGQIPSIPDGVGQAVKDALSNVHIPSVPDVSGVDKAINDALNNAHLPSVSVSGGTVDTATSHSSETKTAEEEVLAGQIKGVSASLVALCSTCHAVDLTETDTAKVCKAGKELLACVRKDCGDSPSIKALTPTLEKSTNTLCNAVGVITVELSVLMMSLVSFFAFKHL</sequence>
<dbReference type="GeneID" id="101845873"/>
<reference evidence="4" key="1">
    <citation type="submission" date="2025-08" db="UniProtKB">
        <authorList>
            <consortium name="RefSeq"/>
        </authorList>
    </citation>
    <scope>IDENTIFICATION</scope>
</reference>